<evidence type="ECO:0000313" key="4">
    <source>
        <dbReference type="Proteomes" id="UP000030755"/>
    </source>
</evidence>
<dbReference type="HOGENOM" id="CLU_243410_0_0_1"/>
<accession>A0A075B150</accession>
<sequence length="1624" mass="185776">MFPLLKLYNVLIPLREFLYTFFHRFNLLVEQLPNLEYFLLVFWLLLATASAAAKENSSTAETVKKVLSLDDFEQMFDLSATKSDGLYRLSVLGEYFERLDGFCAENYGEFSVRIRVGDDSVDGDLCRYNKQTGSIRTVQVLGGVDKVIVESVHGSIPFFKTTKQQVFDMKRGKSVKIIDNNYKVEVVSMAVEKSFAKRQRSLKIRVDEKYNKGYHPCDLGKTLVYKVTFSGESFKKKQTRDWNRCANDEFEYTFENLALFGQPANVFFAKNAGKFRVTVKQDEFFPEEYVFDVTLLKNGDYFVYRMFNDAPKVTMSMDYGEDNEFGIDDEIAGTIDDFKEVRKFAVGERNVFDYFKFYSSEIRSVSKFFALDIESNERMEGRVMSGGRIVFESDARLWGEYLVFLERNGNMMEIGKFKLQIPNFEYFHGNNLKVVESDFMDGVFEGDFFKFPVLTTTSGEAVKFEVKVTWKEMQATKWYSLWNKDIVDREEIVTKFKDNKYQVPFEIPSASDVTIQIMTGGVKLTRPIRVYCVSCYLKTIFHKENQFYQEQYIDIPTEKGLKEIMDRRKIKLIAKYGDEKVEFETREESVVLKALPKANSVTLALSQRGYMNEIVVPLKKIDLNIYYKYRNMMMKTETTDVLPCGVIKGDTFYVHMKDQLAFSVTEYLKNGKERIKRYKKDQNEIMFETTKDHEKYKIQVDKLPGVSIEVAVNSLKFEHFEFLENYSSGSTFNAKKSFNMLDDVKVKNANLEKGYHKVVLKKNGEEISRFVSVGLEQDDVYVMVNDQLVDARQVGLFSHDEIYTRAHSIVYNEMEYDRNVASYEAWTLPRFVSGQKYQFNDYQLTLLRKTGSELIIYEKEKLAVKFSYSPTLRKIVDRRLSFYSVKEGIVNAKSVKLKTFADYFYVDNLSKGDWIVRVNGFKGKEFKLKVLPVKFKHIELVHAQSNKRVDKFIMGEYYRVNSFELDCVECVEKSGDYVLNLHTGKQVNRVEPFAYNGDDEIVTIHHNLYSEAKVSIPVITDMKKLSDEIKLKGLDDIYYGSIVHIPVDSTSIPLSLISIKLNNKSLERNYKDRVVVKNEKEGDQVKSDDKGDEKSDEKKDQVKKDEKKETVPKDKLPDTILNTDCFYTTETIPVGEHDLAVAIKIGDSIKSFTVKIKIELANLAGFAGDTLTLPTIDELILKENIKYLIDGKEFTNSFTLPENKSSVNIKIKNGKYVIYETDFSYEKVTRFEPQILNKQKFYLASSILKVSLPSSFCNGKSNILGNWIISPLYQSQKVNLCESFDLILPYNLKADGLNDLNLQYKYNNLYSSNYKIQVFKPTLNVSLSSENNNKISKIYRNQRIKIQFESNLCIHSKSINSIMNVIGVDGREDSLHFDICSKQLFYTVPSSWPSSLIDFDFMFEYAPHNKFKLSKIDYSNNSRDINQDTTSETSESSESSETTVVNSDPEVSGNQGSRRSTRASSTSSTSSTSSSMSSTKSSSRTSLSSRKFATKKSSTRKSSTSRKSSTKKSLAKSLSAGSSTKKTSATSSNANSKATGSEHDSDFVTVTTENTLTQVAALANKAPFNDINQVKSVIKKNKQSNESKENNSKENNTVLYASLGAAAGLIGLGAAIAVKKKRNY</sequence>
<keyword evidence="4" id="KW-1185">Reference proteome</keyword>
<protein>
    <submittedName>
        <fullName evidence="3">Uncharacterized protein</fullName>
    </submittedName>
</protein>
<feature type="transmembrane region" description="Helical" evidence="2">
    <location>
        <begin position="1598"/>
        <end position="1618"/>
    </location>
</feature>
<feature type="compositionally biased region" description="Low complexity" evidence="1">
    <location>
        <begin position="1462"/>
        <end position="1491"/>
    </location>
</feature>
<keyword evidence="2" id="KW-0812">Transmembrane</keyword>
<evidence type="ECO:0000256" key="1">
    <source>
        <dbReference type="SAM" id="MobiDB-lite"/>
    </source>
</evidence>
<proteinExistence type="predicted"/>
<reference evidence="3 4" key="1">
    <citation type="journal article" date="2013" name="Curr. Biol.">
        <title>Shared signatures of parasitism and phylogenomics unite Cryptomycota and microsporidia.</title>
        <authorList>
            <person name="James T.Y."/>
            <person name="Pelin A."/>
            <person name="Bonen L."/>
            <person name="Ahrendt S."/>
            <person name="Sain D."/>
            <person name="Corradi N."/>
            <person name="Stajich J.E."/>
        </authorList>
    </citation>
    <scope>NUCLEOTIDE SEQUENCE [LARGE SCALE GENOMIC DNA]</scope>
    <source>
        <strain evidence="3 4">CSF55</strain>
    </source>
</reference>
<feature type="compositionally biased region" description="Low complexity" evidence="1">
    <location>
        <begin position="1515"/>
        <end position="1539"/>
    </location>
</feature>
<dbReference type="Proteomes" id="UP000030755">
    <property type="component" value="Unassembled WGS sequence"/>
</dbReference>
<keyword evidence="2" id="KW-1133">Transmembrane helix</keyword>
<feature type="region of interest" description="Disordered" evidence="1">
    <location>
        <begin position="1077"/>
        <end position="1111"/>
    </location>
</feature>
<feature type="compositionally biased region" description="Low complexity" evidence="1">
    <location>
        <begin position="1429"/>
        <end position="1443"/>
    </location>
</feature>
<feature type="region of interest" description="Disordered" evidence="1">
    <location>
        <begin position="1424"/>
        <end position="1546"/>
    </location>
</feature>
<name>A0A075B150_ROZAC</name>
<dbReference type="STRING" id="988480.A0A075B150"/>
<organism evidence="3 4">
    <name type="scientific">Rozella allomycis (strain CSF55)</name>
    <dbReference type="NCBI Taxonomy" id="988480"/>
    <lineage>
        <taxon>Eukaryota</taxon>
        <taxon>Fungi</taxon>
        <taxon>Fungi incertae sedis</taxon>
        <taxon>Cryptomycota</taxon>
        <taxon>Cryptomycota incertae sedis</taxon>
        <taxon>Rozella</taxon>
    </lineage>
</organism>
<gene>
    <name evidence="3" type="ORF">O9G_004839</name>
</gene>
<evidence type="ECO:0000313" key="3">
    <source>
        <dbReference type="EMBL" id="EPZ34671.1"/>
    </source>
</evidence>
<keyword evidence="2" id="KW-0472">Membrane</keyword>
<dbReference type="EMBL" id="KE560927">
    <property type="protein sequence ID" value="EPZ34671.1"/>
    <property type="molecule type" value="Genomic_DNA"/>
</dbReference>
<evidence type="ECO:0000256" key="2">
    <source>
        <dbReference type="SAM" id="Phobius"/>
    </source>
</evidence>